<gene>
    <name evidence="2" type="ORF">EB796_013973</name>
</gene>
<evidence type="ECO:0000313" key="2">
    <source>
        <dbReference type="EMBL" id="KAF6027718.1"/>
    </source>
</evidence>
<dbReference type="Gene3D" id="3.40.50.300">
    <property type="entry name" value="P-loop containing nucleotide triphosphate hydrolases"/>
    <property type="match status" value="1"/>
</dbReference>
<reference evidence="2" key="1">
    <citation type="submission" date="2020-06" db="EMBL/GenBank/DDBJ databases">
        <title>Draft genome of Bugula neritina, a colonial animal packing powerful symbionts and potential medicines.</title>
        <authorList>
            <person name="Rayko M."/>
        </authorList>
    </citation>
    <scope>NUCLEOTIDE SEQUENCE [LARGE SCALE GENOMIC DNA]</scope>
    <source>
        <strain evidence="2">Kwan_BN1</strain>
    </source>
</reference>
<dbReference type="GO" id="GO:0005657">
    <property type="term" value="C:replication fork"/>
    <property type="evidence" value="ECO:0007669"/>
    <property type="project" value="TreeGrafter"/>
</dbReference>
<dbReference type="InterPro" id="IPR027417">
    <property type="entry name" value="P-loop_NTPase"/>
</dbReference>
<proteinExistence type="predicted"/>
<dbReference type="InterPro" id="IPR030548">
    <property type="entry name" value="RAD51B"/>
</dbReference>
<dbReference type="GO" id="GO:0140664">
    <property type="term" value="F:ATP-dependent DNA damage sensor activity"/>
    <property type="evidence" value="ECO:0007669"/>
    <property type="project" value="InterPro"/>
</dbReference>
<dbReference type="InterPro" id="IPR013632">
    <property type="entry name" value="Rad51_C"/>
</dbReference>
<dbReference type="GO" id="GO:0005524">
    <property type="term" value="F:ATP binding"/>
    <property type="evidence" value="ECO:0007669"/>
    <property type="project" value="InterPro"/>
</dbReference>
<organism evidence="2 3">
    <name type="scientific">Bugula neritina</name>
    <name type="common">Brown bryozoan</name>
    <name type="synonym">Sertularia neritina</name>
    <dbReference type="NCBI Taxonomy" id="10212"/>
    <lineage>
        <taxon>Eukaryota</taxon>
        <taxon>Metazoa</taxon>
        <taxon>Spiralia</taxon>
        <taxon>Lophotrochozoa</taxon>
        <taxon>Bryozoa</taxon>
        <taxon>Gymnolaemata</taxon>
        <taxon>Cheilostomatida</taxon>
        <taxon>Flustrina</taxon>
        <taxon>Buguloidea</taxon>
        <taxon>Bugulidae</taxon>
        <taxon>Bugula</taxon>
    </lineage>
</organism>
<keyword evidence="3" id="KW-1185">Reference proteome</keyword>
<evidence type="ECO:0000313" key="3">
    <source>
        <dbReference type="Proteomes" id="UP000593567"/>
    </source>
</evidence>
<dbReference type="GO" id="GO:0003690">
    <property type="term" value="F:double-stranded DNA binding"/>
    <property type="evidence" value="ECO:0007669"/>
    <property type="project" value="TreeGrafter"/>
</dbReference>
<dbReference type="GO" id="GO:0000724">
    <property type="term" value="P:double-strand break repair via homologous recombination"/>
    <property type="evidence" value="ECO:0007669"/>
    <property type="project" value="InterPro"/>
</dbReference>
<name>A0A7J7JQJ0_BUGNE</name>
<sequence>MVIVILYYFENLAHIVIDFDHIFYTLKMELLHAINMKRLQSQLKHLQPKDVLRLTPLDLINMPGIGTISTANELLDAVSKFVAPSSTTLYDLLNSTTSSKLRTGLEELDRVLLGGLPSGTITELAGPSGSGKTQMCCQLSVLAAAPQHAGGLAAGALYIDTEGAASACRIREITSSRFQISQTRRENSSRIFLHTVSTADSLHHLSLAHCSGTDMLITYT</sequence>
<dbReference type="GO" id="GO:0003697">
    <property type="term" value="F:single-stranded DNA binding"/>
    <property type="evidence" value="ECO:0007669"/>
    <property type="project" value="TreeGrafter"/>
</dbReference>
<dbReference type="PANTHER" id="PTHR46456:SF1">
    <property type="entry name" value="DNA REPAIR PROTEIN RAD51 HOMOLOG 2"/>
    <property type="match status" value="1"/>
</dbReference>
<dbReference type="GO" id="GO:0033063">
    <property type="term" value="C:Rad51B-Rad51C-Rad51D-XRCC2 complex"/>
    <property type="evidence" value="ECO:0007669"/>
    <property type="project" value="InterPro"/>
</dbReference>
<dbReference type="OrthoDB" id="5957327at2759"/>
<dbReference type="EMBL" id="VXIV02002036">
    <property type="protein sequence ID" value="KAF6027718.1"/>
    <property type="molecule type" value="Genomic_DNA"/>
</dbReference>
<dbReference type="Proteomes" id="UP000593567">
    <property type="component" value="Unassembled WGS sequence"/>
</dbReference>
<feature type="domain" description="RecA family profile 1" evidence="1">
    <location>
        <begin position="97"/>
        <end position="220"/>
    </location>
</feature>
<dbReference type="Pfam" id="PF08423">
    <property type="entry name" value="Rad51"/>
    <property type="match status" value="1"/>
</dbReference>
<dbReference type="GO" id="GO:0000400">
    <property type="term" value="F:four-way junction DNA binding"/>
    <property type="evidence" value="ECO:0007669"/>
    <property type="project" value="TreeGrafter"/>
</dbReference>
<evidence type="ECO:0000259" key="1">
    <source>
        <dbReference type="PROSITE" id="PS50162"/>
    </source>
</evidence>
<dbReference type="InterPro" id="IPR020588">
    <property type="entry name" value="RecA_ATP-bd"/>
</dbReference>
<dbReference type="AlphaFoldDB" id="A0A7J7JQJ0"/>
<dbReference type="PANTHER" id="PTHR46456">
    <property type="entry name" value="DNA REPAIR PROTEIN RAD51 HOMOLOG 2"/>
    <property type="match status" value="1"/>
</dbReference>
<protein>
    <submittedName>
        <fullName evidence="2">RAD51B</fullName>
    </submittedName>
</protein>
<dbReference type="SUPFAM" id="SSF52540">
    <property type="entry name" value="P-loop containing nucleoside triphosphate hydrolases"/>
    <property type="match status" value="1"/>
</dbReference>
<accession>A0A7J7JQJ0</accession>
<dbReference type="PROSITE" id="PS50162">
    <property type="entry name" value="RECA_2"/>
    <property type="match status" value="1"/>
</dbReference>
<comment type="caution">
    <text evidence="2">The sequence shown here is derived from an EMBL/GenBank/DDBJ whole genome shotgun (WGS) entry which is preliminary data.</text>
</comment>